<protein>
    <recommendedName>
        <fullName evidence="10">Outer membrane lipoprotein BamD-like domain-containing protein</fullName>
    </recommendedName>
</protein>
<dbReference type="KEGG" id="caci:CLOAM1047"/>
<proteinExistence type="predicted"/>
<dbReference type="Proteomes" id="UP000002019">
    <property type="component" value="Chromosome"/>
</dbReference>
<keyword evidence="3 4" id="KW-0802">TPR repeat</keyword>
<name>B0VHU8_CLOAI</name>
<accession>B0VHU8</accession>
<evidence type="ECO:0000256" key="4">
    <source>
        <dbReference type="PROSITE-ProRule" id="PRU00339"/>
    </source>
</evidence>
<organism evidence="8 9">
    <name type="scientific">Cloacimonas acidaminovorans (strain Evry)</name>
    <dbReference type="NCBI Taxonomy" id="459349"/>
    <lineage>
        <taxon>Bacteria</taxon>
        <taxon>Pseudomonadati</taxon>
        <taxon>Candidatus Cloacimonadota</taxon>
        <taxon>Candidatus Cloacimonadia</taxon>
        <taxon>Candidatus Cloacimonadales</taxon>
        <taxon>Candidatus Cloacimonadaceae</taxon>
        <taxon>Candidatus Cloacimonas</taxon>
    </lineage>
</organism>
<sequence>MKYFLFTLLTLTLTCFCFAEFIVPQNNAPLMAATNSENYAYRYIVELYNVGDTLNLTKEITQFKATYPESVYLPYIKFIEGNLAMEANAFSQAIDIYNSLLEINLSQNVRSEIFLNYAYCLTQLKQYDSALKLLQRLETETGNPTYLELANSLRGDIYFQLGQYYSAEKAYLRAVKAFPDNEALLFSLFSTFLALGKDDQAFNLLKNQSPKDTYFINYIQYLLEYLLENEYYNDFDNFVESYKLDEIAFVPEIVDIRIRRALRTSDFDQISRLLDGLNNNTPQFNYYRALVLIRDGKESQADSLLAELVNSTQPEIAVPAYLERLKLLFKKNPQNAIEQLQTYLKQTPNELMKAELYYTLGYFYFQQKNYTEAIRQLGQARNYETSRELNSRIDFLIAEAFYFAGNSNLAKDAFNRYLSRYPSGNKADKAYFYLGYLSFQEKDYTEAKNNFQELINLYPESFYCNEALYYLAEMDFYLANYNLALKKYLYLYEKNPENEVIALRIAQIYFYIGDYDQSENFLQNLVPNYDICLLKGNIMLAKKNYSPALEQFLLAEGFATDNVRKIEAQSYRALCLYQMKRFKDASTLYLKLSREKESPDTYLFLAAKSAYAARDYHLALELYNNFIDKYPESSHFLEALTDIANTYYNMGNYERAVDDWINILTRFRNTTKFTENQLATIHDALVGLELALKRVNNKDELLNDLLVLPDTFFSEYIKFELNYILMKVYADELKWADLIATAEKIRTEFPEQKHEDIELLMATALIELNQYAEADTLLADLYAQSKNNEALLKWAELEYITGNYDSALEKYQLAYKNNPDGAIWVKLLECSEANNYKDFDKLWSLGSNYLKNHPEVNVIRMRQLYNAQRFEEAEALIEFIINNSLSTLDHCNAFLVMGMIDYHRHSYPSAIATLKKVILLFPEYKEIRSKAIYYSVLSLLESGANTEAEALFFKYREELDEAAKMELTDVFLEVNQ</sequence>
<dbReference type="InterPro" id="IPR019734">
    <property type="entry name" value="TPR_rpt"/>
</dbReference>
<keyword evidence="1 5" id="KW-0732">Signal</keyword>
<evidence type="ECO:0000256" key="3">
    <source>
        <dbReference type="ARBA" id="ARBA00022803"/>
    </source>
</evidence>
<feature type="domain" description="Outer membrane lipoprotein BamD-like" evidence="7">
    <location>
        <begin position="354"/>
        <end position="494"/>
    </location>
</feature>
<dbReference type="InterPro" id="IPR039565">
    <property type="entry name" value="BamD-like"/>
</dbReference>
<dbReference type="Pfam" id="PF13525">
    <property type="entry name" value="YfiO"/>
    <property type="match status" value="1"/>
</dbReference>
<evidence type="ECO:0000313" key="9">
    <source>
        <dbReference type="Proteomes" id="UP000002019"/>
    </source>
</evidence>
<evidence type="ECO:0000259" key="6">
    <source>
        <dbReference type="Pfam" id="PF09976"/>
    </source>
</evidence>
<feature type="repeat" description="TPR" evidence="4">
    <location>
        <begin position="788"/>
        <end position="821"/>
    </location>
</feature>
<dbReference type="Pfam" id="PF13432">
    <property type="entry name" value="TPR_16"/>
    <property type="match status" value="2"/>
</dbReference>
<dbReference type="InterPro" id="IPR011990">
    <property type="entry name" value="TPR-like_helical_dom_sf"/>
</dbReference>
<dbReference type="Gene3D" id="1.25.40.10">
    <property type="entry name" value="Tetratricopeptide repeat domain"/>
    <property type="match status" value="5"/>
</dbReference>
<dbReference type="SMART" id="SM00028">
    <property type="entry name" value="TPR"/>
    <property type="match status" value="12"/>
</dbReference>
<feature type="domain" description="Ancillary SecYEG translocon subunit/Cell division coordinator CpoB TPR" evidence="6">
    <location>
        <begin position="40"/>
        <end position="182"/>
    </location>
</feature>
<feature type="repeat" description="TPR" evidence="4">
    <location>
        <begin position="148"/>
        <end position="181"/>
    </location>
</feature>
<dbReference type="AlphaFoldDB" id="B0VHU8"/>
<dbReference type="EMBL" id="CU466930">
    <property type="protein sequence ID" value="CAO80919.1"/>
    <property type="molecule type" value="Genomic_DNA"/>
</dbReference>
<reference evidence="8 9" key="1">
    <citation type="journal article" date="2008" name="J. Bacteriol.">
        <title>'Candidatus Cloacamonas acidaminovorans': genome sequence reconstruction provides a first glimpse of a new bacterial division.</title>
        <authorList>
            <person name="Pelletier E."/>
            <person name="Kreimeyer A."/>
            <person name="Bocs S."/>
            <person name="Rouy Z."/>
            <person name="Gyapay G."/>
            <person name="Chouari R."/>
            <person name="Riviere D."/>
            <person name="Ganesan A."/>
            <person name="Daegelen P."/>
            <person name="Sghir A."/>
            <person name="Cohen G.N."/>
            <person name="Medigue C."/>
            <person name="Weissenbach J."/>
            <person name="Le Paslier D."/>
        </authorList>
    </citation>
    <scope>NUCLEOTIDE SEQUENCE [LARGE SCALE GENOMIC DNA]</scope>
    <source>
        <strain evidence="9">Evry</strain>
    </source>
</reference>
<evidence type="ECO:0000259" key="7">
    <source>
        <dbReference type="Pfam" id="PF13525"/>
    </source>
</evidence>
<dbReference type="PANTHER" id="PTHR44186">
    <property type="match status" value="1"/>
</dbReference>
<dbReference type="eggNOG" id="COG2976">
    <property type="taxonomic scope" value="Bacteria"/>
</dbReference>
<dbReference type="HOGENOM" id="CLU_304360_0_0_0"/>
<gene>
    <name evidence="8" type="ordered locus">CLOAM1047</name>
</gene>
<dbReference type="eggNOG" id="COG4783">
    <property type="taxonomic scope" value="Bacteria"/>
</dbReference>
<dbReference type="SUPFAM" id="SSF48452">
    <property type="entry name" value="TPR-like"/>
    <property type="match status" value="3"/>
</dbReference>
<keyword evidence="9" id="KW-1185">Reference proteome</keyword>
<evidence type="ECO:0000313" key="8">
    <source>
        <dbReference type="EMBL" id="CAO80919.1"/>
    </source>
</evidence>
<evidence type="ECO:0000256" key="1">
    <source>
        <dbReference type="ARBA" id="ARBA00022729"/>
    </source>
</evidence>
<feature type="signal peptide" evidence="5">
    <location>
        <begin position="1"/>
        <end position="19"/>
    </location>
</feature>
<feature type="repeat" description="TPR" evidence="4">
    <location>
        <begin position="428"/>
        <end position="461"/>
    </location>
</feature>
<keyword evidence="2" id="KW-0677">Repeat</keyword>
<dbReference type="OrthoDB" id="9814448at2"/>
<dbReference type="PANTHER" id="PTHR44186:SF1">
    <property type="entry name" value="BARDET-BIEDL SYNDROME 4 PROTEIN"/>
    <property type="match status" value="1"/>
</dbReference>
<dbReference type="eggNOG" id="COG1729">
    <property type="taxonomic scope" value="Bacteria"/>
</dbReference>
<evidence type="ECO:0000256" key="5">
    <source>
        <dbReference type="SAM" id="SignalP"/>
    </source>
</evidence>
<dbReference type="Pfam" id="PF09976">
    <property type="entry name" value="TPR_21"/>
    <property type="match status" value="1"/>
</dbReference>
<feature type="chain" id="PRO_5002755445" description="Outer membrane lipoprotein BamD-like domain-containing protein" evidence="5">
    <location>
        <begin position="20"/>
        <end position="976"/>
    </location>
</feature>
<evidence type="ECO:0008006" key="10">
    <source>
        <dbReference type="Google" id="ProtNLM"/>
    </source>
</evidence>
<dbReference type="STRING" id="459349.CLOAM1047"/>
<dbReference type="InterPro" id="IPR018704">
    <property type="entry name" value="SecYEG/CpoB_TPR"/>
</dbReference>
<dbReference type="PROSITE" id="PS50005">
    <property type="entry name" value="TPR"/>
    <property type="match status" value="4"/>
</dbReference>
<feature type="repeat" description="TPR" evidence="4">
    <location>
        <begin position="354"/>
        <end position="387"/>
    </location>
</feature>
<evidence type="ECO:0000256" key="2">
    <source>
        <dbReference type="ARBA" id="ARBA00022737"/>
    </source>
</evidence>
<dbReference type="RefSeq" id="WP_015424777.1">
    <property type="nucleotide sequence ID" value="NC_020449.1"/>
</dbReference>